<gene>
    <name evidence="4" type="ORF">DJ568_06785</name>
</gene>
<evidence type="ECO:0000313" key="5">
    <source>
        <dbReference type="Proteomes" id="UP000253209"/>
    </source>
</evidence>
<feature type="domain" description="HTH tetR-type" evidence="3">
    <location>
        <begin position="6"/>
        <end position="66"/>
    </location>
</feature>
<sequence>MRTRSADKQQLVKRKAIDLLVSDGFEGFSMNKLAKACNVSVATLYIYYKDKDDLIIQVAIEEAQRFTDEVLSGFDQTLNFADGIRQQWKRRAQQLTKNPKSARFFDQLRTSTYNDRIHPFIVGQFKEAMGDFMLRAVANDEIDLLPMNVFWSVAYGPLYNLIRFHNEGKGLTGQPFVLTDEILEQTCELVIKALKK</sequence>
<organism evidence="4 5">
    <name type="scientific">Mucilaginibacter hurinus</name>
    <dbReference type="NCBI Taxonomy" id="2201324"/>
    <lineage>
        <taxon>Bacteria</taxon>
        <taxon>Pseudomonadati</taxon>
        <taxon>Bacteroidota</taxon>
        <taxon>Sphingobacteriia</taxon>
        <taxon>Sphingobacteriales</taxon>
        <taxon>Sphingobacteriaceae</taxon>
        <taxon>Mucilaginibacter</taxon>
    </lineage>
</organism>
<dbReference type="OrthoDB" id="6430772at2"/>
<accession>A0A367GQ61</accession>
<dbReference type="AlphaFoldDB" id="A0A367GQ61"/>
<dbReference type="Pfam" id="PF00440">
    <property type="entry name" value="TetR_N"/>
    <property type="match status" value="1"/>
</dbReference>
<evidence type="ECO:0000313" key="4">
    <source>
        <dbReference type="EMBL" id="RCH55592.1"/>
    </source>
</evidence>
<dbReference type="PANTHER" id="PTHR43479">
    <property type="entry name" value="ACREF/ENVCD OPERON REPRESSOR-RELATED"/>
    <property type="match status" value="1"/>
</dbReference>
<dbReference type="InterPro" id="IPR009057">
    <property type="entry name" value="Homeodomain-like_sf"/>
</dbReference>
<dbReference type="InterPro" id="IPR001647">
    <property type="entry name" value="HTH_TetR"/>
</dbReference>
<dbReference type="EMBL" id="QGDC01000003">
    <property type="protein sequence ID" value="RCH55592.1"/>
    <property type="molecule type" value="Genomic_DNA"/>
</dbReference>
<evidence type="ECO:0000259" key="3">
    <source>
        <dbReference type="PROSITE" id="PS50977"/>
    </source>
</evidence>
<proteinExistence type="predicted"/>
<reference evidence="4 5" key="1">
    <citation type="submission" date="2018-05" db="EMBL/GenBank/DDBJ databases">
        <title>Mucilaginibacter hurinus sp. nov., isolated from briquette warehouse soil.</title>
        <authorList>
            <person name="Choi L."/>
        </authorList>
    </citation>
    <scope>NUCLEOTIDE SEQUENCE [LARGE SCALE GENOMIC DNA]</scope>
    <source>
        <strain evidence="4 5">ZR32</strain>
    </source>
</reference>
<keyword evidence="5" id="KW-1185">Reference proteome</keyword>
<keyword evidence="1 2" id="KW-0238">DNA-binding</keyword>
<feature type="DNA-binding region" description="H-T-H motif" evidence="2">
    <location>
        <begin position="29"/>
        <end position="48"/>
    </location>
</feature>
<dbReference type="GO" id="GO:0003677">
    <property type="term" value="F:DNA binding"/>
    <property type="evidence" value="ECO:0007669"/>
    <property type="project" value="UniProtKB-UniRule"/>
</dbReference>
<dbReference type="PROSITE" id="PS50977">
    <property type="entry name" value="HTH_TETR_2"/>
    <property type="match status" value="1"/>
</dbReference>
<dbReference type="RefSeq" id="WP_114004507.1">
    <property type="nucleotide sequence ID" value="NZ_QGDC01000003.1"/>
</dbReference>
<dbReference type="InterPro" id="IPR050624">
    <property type="entry name" value="HTH-type_Tx_Regulator"/>
</dbReference>
<dbReference type="PANTHER" id="PTHR43479:SF11">
    <property type="entry name" value="ACREF_ENVCD OPERON REPRESSOR-RELATED"/>
    <property type="match status" value="1"/>
</dbReference>
<evidence type="ECO:0000256" key="1">
    <source>
        <dbReference type="ARBA" id="ARBA00023125"/>
    </source>
</evidence>
<comment type="caution">
    <text evidence="4">The sequence shown here is derived from an EMBL/GenBank/DDBJ whole genome shotgun (WGS) entry which is preliminary data.</text>
</comment>
<protein>
    <submittedName>
        <fullName evidence="4">TetR/AcrR family transcriptional regulator</fullName>
    </submittedName>
</protein>
<dbReference type="Proteomes" id="UP000253209">
    <property type="component" value="Unassembled WGS sequence"/>
</dbReference>
<dbReference type="Gene3D" id="1.10.357.10">
    <property type="entry name" value="Tetracycline Repressor, domain 2"/>
    <property type="match status" value="1"/>
</dbReference>
<dbReference type="SUPFAM" id="SSF46689">
    <property type="entry name" value="Homeodomain-like"/>
    <property type="match status" value="1"/>
</dbReference>
<evidence type="ECO:0000256" key="2">
    <source>
        <dbReference type="PROSITE-ProRule" id="PRU00335"/>
    </source>
</evidence>
<name>A0A367GQ61_9SPHI</name>